<feature type="transmembrane region" description="Helical" evidence="10">
    <location>
        <begin position="247"/>
        <end position="272"/>
    </location>
</feature>
<dbReference type="Pfam" id="PF02254">
    <property type="entry name" value="TrkA_N"/>
    <property type="match status" value="1"/>
</dbReference>
<dbReference type="AlphaFoldDB" id="A0A0D7EJ44"/>
<evidence type="ECO:0000256" key="10">
    <source>
        <dbReference type="SAM" id="Phobius"/>
    </source>
</evidence>
<proteinExistence type="predicted"/>
<dbReference type="PROSITE" id="PS51201">
    <property type="entry name" value="RCK_N"/>
    <property type="match status" value="1"/>
</dbReference>
<feature type="transmembrane region" description="Helical" evidence="10">
    <location>
        <begin position="101"/>
        <end position="124"/>
    </location>
</feature>
<dbReference type="Pfam" id="PF00999">
    <property type="entry name" value="Na_H_Exchanger"/>
    <property type="match status" value="1"/>
</dbReference>
<dbReference type="PATRIC" id="fig|1076.23.peg.3606"/>
<feature type="transmembrane region" description="Helical" evidence="10">
    <location>
        <begin position="383"/>
        <end position="399"/>
    </location>
</feature>
<gene>
    <name evidence="12" type="ORF">OO17_16810</name>
</gene>
<keyword evidence="6" id="KW-0630">Potassium</keyword>
<sequence length="591" mass="62690">MAAATDIGVYREALVFLGTAGVVIPLMARLRVSPVLGFLIAGLVLGPNSLGRLDGALPWLGWISITSQDAVDRLAELGVAFLLFSIGLELSFDRLWTMRRLVFGFGMLQVVLTTAAISAVSIAFGNPVDASLVIGACLALSSTAIVLQLLAEQKRLASVTGRSIFSVLLAQDLAVVPILFLIVVFGGNGSGGIAALTTDSVWAGLALALLQAALAIVLIVGVGRLILRRLFRQVAQTHNRELFMATILFVVVGTSLLTHVAGLSMALGAFLAGLLLSETEFHRQVEVDIEPFKGMLLGLFFISVGMRINLAEVANQPLMLATSVLGMVALKAAMIVTLARLFGLAWPVAVETGLLLAGGGEFAFLVLGLASSSGLLTHDVEQFMLLVASGTMLLTPYLARLGRKAGARVSNKVAVEDGYGNPGPIEPGRTIVVGHGRVGRVVCDILQKQGQPLIAIEIDADLVSTSRKSDRQLVYGDASQRAFLRKCGLAEAPALVITMHDSVAAERVVAAARAERADIPVIVRARDAEHAVRLFRLGASEVVREVLEASFEITSTVLQTLGLPMGKVIAIIHEERDERRKPLREGRATAE</sequence>
<evidence type="ECO:0000256" key="8">
    <source>
        <dbReference type="ARBA" id="ARBA00023065"/>
    </source>
</evidence>
<comment type="subcellular location">
    <subcellularLocation>
        <location evidence="1">Membrane</location>
        <topology evidence="1">Multi-pass membrane protein</topology>
    </subcellularLocation>
</comment>
<protein>
    <submittedName>
        <fullName evidence="12">Potassium transporter TrkA</fullName>
    </submittedName>
</protein>
<dbReference type="GO" id="GO:1902600">
    <property type="term" value="P:proton transmembrane transport"/>
    <property type="evidence" value="ECO:0007669"/>
    <property type="project" value="InterPro"/>
</dbReference>
<name>A0A0D7EJ44_RHOPL</name>
<feature type="transmembrane region" description="Helical" evidence="10">
    <location>
        <begin position="12"/>
        <end position="28"/>
    </location>
</feature>
<feature type="transmembrane region" description="Helical" evidence="10">
    <location>
        <begin position="318"/>
        <end position="342"/>
    </location>
</feature>
<dbReference type="OrthoDB" id="9781411at2"/>
<evidence type="ECO:0000256" key="6">
    <source>
        <dbReference type="ARBA" id="ARBA00022958"/>
    </source>
</evidence>
<evidence type="ECO:0000256" key="1">
    <source>
        <dbReference type="ARBA" id="ARBA00004141"/>
    </source>
</evidence>
<dbReference type="PANTHER" id="PTHR46157:SF4">
    <property type="entry name" value="K(+) EFFLUX ANTIPORTER 3, CHLOROPLASTIC"/>
    <property type="match status" value="1"/>
</dbReference>
<dbReference type="InterPro" id="IPR036291">
    <property type="entry name" value="NAD(P)-bd_dom_sf"/>
</dbReference>
<keyword evidence="9 10" id="KW-0472">Membrane</keyword>
<dbReference type="InterPro" id="IPR003148">
    <property type="entry name" value="RCK_N"/>
</dbReference>
<dbReference type="InterPro" id="IPR006153">
    <property type="entry name" value="Cation/H_exchanger_TM"/>
</dbReference>
<feature type="transmembrane region" description="Helical" evidence="10">
    <location>
        <begin position="163"/>
        <end position="185"/>
    </location>
</feature>
<evidence type="ECO:0000256" key="9">
    <source>
        <dbReference type="ARBA" id="ARBA00023136"/>
    </source>
</evidence>
<feature type="transmembrane region" description="Helical" evidence="10">
    <location>
        <begin position="354"/>
        <end position="376"/>
    </location>
</feature>
<dbReference type="RefSeq" id="WP_044413423.1">
    <property type="nucleotide sequence ID" value="NZ_JXXE01000336.1"/>
</dbReference>
<feature type="domain" description="RCK N-terminal" evidence="11">
    <location>
        <begin position="427"/>
        <end position="544"/>
    </location>
</feature>
<keyword evidence="5 10" id="KW-0812">Transmembrane</keyword>
<evidence type="ECO:0000256" key="7">
    <source>
        <dbReference type="ARBA" id="ARBA00022989"/>
    </source>
</evidence>
<dbReference type="SUPFAM" id="SSF51735">
    <property type="entry name" value="NAD(P)-binding Rossmann-fold domains"/>
    <property type="match status" value="1"/>
</dbReference>
<dbReference type="Gene3D" id="3.40.50.720">
    <property type="entry name" value="NAD(P)-binding Rossmann-like Domain"/>
    <property type="match status" value="1"/>
</dbReference>
<comment type="caution">
    <text evidence="12">The sequence shown here is derived from an EMBL/GenBank/DDBJ whole genome shotgun (WGS) entry which is preliminary data.</text>
</comment>
<dbReference type="Gene3D" id="1.20.1530.20">
    <property type="match status" value="1"/>
</dbReference>
<keyword evidence="2" id="KW-0813">Transport</keyword>
<evidence type="ECO:0000256" key="5">
    <source>
        <dbReference type="ARBA" id="ARBA00022692"/>
    </source>
</evidence>
<keyword evidence="3" id="KW-0050">Antiport</keyword>
<dbReference type="GO" id="GO:0015297">
    <property type="term" value="F:antiporter activity"/>
    <property type="evidence" value="ECO:0007669"/>
    <property type="project" value="UniProtKB-KW"/>
</dbReference>
<evidence type="ECO:0000313" key="13">
    <source>
        <dbReference type="Proteomes" id="UP000032515"/>
    </source>
</evidence>
<evidence type="ECO:0000256" key="2">
    <source>
        <dbReference type="ARBA" id="ARBA00022448"/>
    </source>
</evidence>
<dbReference type="GO" id="GO:0006813">
    <property type="term" value="P:potassium ion transport"/>
    <property type="evidence" value="ECO:0007669"/>
    <property type="project" value="UniProtKB-KW"/>
</dbReference>
<accession>A0A0D7EJ44</accession>
<keyword evidence="8" id="KW-0406">Ion transport</keyword>
<dbReference type="PANTHER" id="PTHR46157">
    <property type="entry name" value="K(+) EFFLUX ANTIPORTER 3, CHLOROPLASTIC"/>
    <property type="match status" value="1"/>
</dbReference>
<feature type="transmembrane region" description="Helical" evidence="10">
    <location>
        <begin position="130"/>
        <end position="151"/>
    </location>
</feature>
<dbReference type="EMBL" id="JXXE01000336">
    <property type="protein sequence ID" value="KIZ40783.1"/>
    <property type="molecule type" value="Genomic_DNA"/>
</dbReference>
<dbReference type="Proteomes" id="UP000032515">
    <property type="component" value="Unassembled WGS sequence"/>
</dbReference>
<keyword evidence="7 10" id="KW-1133">Transmembrane helix</keyword>
<dbReference type="STRING" id="1421013.GCA_000504425_01982"/>
<keyword evidence="4" id="KW-0633">Potassium transport</keyword>
<dbReference type="InterPro" id="IPR038770">
    <property type="entry name" value="Na+/solute_symporter_sf"/>
</dbReference>
<evidence type="ECO:0000259" key="11">
    <source>
        <dbReference type="PROSITE" id="PS51201"/>
    </source>
</evidence>
<dbReference type="GO" id="GO:0016020">
    <property type="term" value="C:membrane"/>
    <property type="evidence" value="ECO:0007669"/>
    <property type="project" value="UniProtKB-SubCell"/>
</dbReference>
<feature type="transmembrane region" description="Helical" evidence="10">
    <location>
        <begin position="73"/>
        <end position="92"/>
    </location>
</feature>
<feature type="transmembrane region" description="Helical" evidence="10">
    <location>
        <begin position="292"/>
        <end position="311"/>
    </location>
</feature>
<organism evidence="12 13">
    <name type="scientific">Rhodopseudomonas palustris</name>
    <dbReference type="NCBI Taxonomy" id="1076"/>
    <lineage>
        <taxon>Bacteria</taxon>
        <taxon>Pseudomonadati</taxon>
        <taxon>Pseudomonadota</taxon>
        <taxon>Alphaproteobacteria</taxon>
        <taxon>Hyphomicrobiales</taxon>
        <taxon>Nitrobacteraceae</taxon>
        <taxon>Rhodopseudomonas</taxon>
    </lineage>
</organism>
<evidence type="ECO:0000313" key="12">
    <source>
        <dbReference type="EMBL" id="KIZ40783.1"/>
    </source>
</evidence>
<feature type="transmembrane region" description="Helical" evidence="10">
    <location>
        <begin position="205"/>
        <end position="227"/>
    </location>
</feature>
<evidence type="ECO:0000256" key="3">
    <source>
        <dbReference type="ARBA" id="ARBA00022449"/>
    </source>
</evidence>
<evidence type="ECO:0000256" key="4">
    <source>
        <dbReference type="ARBA" id="ARBA00022538"/>
    </source>
</evidence>
<reference evidence="12 13" key="1">
    <citation type="submission" date="2014-11" db="EMBL/GenBank/DDBJ databases">
        <title>Genomics and ecophysiology of heterotrophic nitrogen fixing bacteria isolated from estuarine surface water.</title>
        <authorList>
            <person name="Bentzon-Tilia M."/>
            <person name="Severin I."/>
            <person name="Hansen L.H."/>
            <person name="Riemann L."/>
        </authorList>
    </citation>
    <scope>NUCLEOTIDE SEQUENCE [LARGE SCALE GENOMIC DNA]</scope>
    <source>
        <strain evidence="12 13">BAL398</strain>
    </source>
</reference>